<organism evidence="2 3">
    <name type="scientific">Candidatus Yonathbacteria bacterium RIFCSPHIGHO2_01_FULL_51_10</name>
    <dbReference type="NCBI Taxonomy" id="1802723"/>
    <lineage>
        <taxon>Bacteria</taxon>
        <taxon>Candidatus Yonathiibacteriota</taxon>
    </lineage>
</organism>
<dbReference type="InterPro" id="IPR029058">
    <property type="entry name" value="AB_hydrolase_fold"/>
</dbReference>
<dbReference type="PANTHER" id="PTHR43798">
    <property type="entry name" value="MONOACYLGLYCEROL LIPASE"/>
    <property type="match status" value="1"/>
</dbReference>
<name>A0A1G2SB75_9BACT</name>
<dbReference type="STRING" id="1802723.A2675_00530"/>
<sequence>MNSMQEFTSPQGIYYRTNAWQAGRPTLVFMHGLSGSSSAWLPHEKVFVDTHNILSFDLRGHGKSLKYKAYDAYRIANFADDLYALIEFLGIKKFILVTHSFGCLIALEFLAKHQDRVSAAVLLSPSYSVFTNPLSKIGQPLLALSRLFSLLPFRPRPGYHVDYTSLHNARDWDIKMTYGDVRCTTLRIYLYCSRQALFVDYTNLLEHITIPTLLVQGEHDSIFPLENSRVMAEKIPHAQRVVLNDADHIIVVNHTPRILKIITPFIKEHSV</sequence>
<evidence type="ECO:0000313" key="2">
    <source>
        <dbReference type="EMBL" id="OHA82280.1"/>
    </source>
</evidence>
<comment type="caution">
    <text evidence="2">The sequence shown here is derived from an EMBL/GenBank/DDBJ whole genome shotgun (WGS) entry which is preliminary data.</text>
</comment>
<accession>A0A1G2SB75</accession>
<dbReference type="Proteomes" id="UP000176997">
    <property type="component" value="Unassembled WGS sequence"/>
</dbReference>
<feature type="domain" description="AB hydrolase-1" evidence="1">
    <location>
        <begin position="25"/>
        <end position="254"/>
    </location>
</feature>
<protein>
    <recommendedName>
        <fullName evidence="1">AB hydrolase-1 domain-containing protein</fullName>
    </recommendedName>
</protein>
<evidence type="ECO:0000259" key="1">
    <source>
        <dbReference type="Pfam" id="PF00561"/>
    </source>
</evidence>
<proteinExistence type="predicted"/>
<evidence type="ECO:0000313" key="3">
    <source>
        <dbReference type="Proteomes" id="UP000176997"/>
    </source>
</evidence>
<reference evidence="2 3" key="1">
    <citation type="journal article" date="2016" name="Nat. Commun.">
        <title>Thousands of microbial genomes shed light on interconnected biogeochemical processes in an aquifer system.</title>
        <authorList>
            <person name="Anantharaman K."/>
            <person name="Brown C.T."/>
            <person name="Hug L.A."/>
            <person name="Sharon I."/>
            <person name="Castelle C.J."/>
            <person name="Probst A.J."/>
            <person name="Thomas B.C."/>
            <person name="Singh A."/>
            <person name="Wilkins M.J."/>
            <person name="Karaoz U."/>
            <person name="Brodie E.L."/>
            <person name="Williams K.H."/>
            <person name="Hubbard S.S."/>
            <person name="Banfield J.F."/>
        </authorList>
    </citation>
    <scope>NUCLEOTIDE SEQUENCE [LARGE SCALE GENOMIC DNA]</scope>
</reference>
<dbReference type="InterPro" id="IPR050266">
    <property type="entry name" value="AB_hydrolase_sf"/>
</dbReference>
<gene>
    <name evidence="2" type="ORF">A2675_00530</name>
</gene>
<dbReference type="Pfam" id="PF00561">
    <property type="entry name" value="Abhydrolase_1"/>
    <property type="match status" value="1"/>
</dbReference>
<dbReference type="InterPro" id="IPR000073">
    <property type="entry name" value="AB_hydrolase_1"/>
</dbReference>
<dbReference type="EMBL" id="MHUS01000002">
    <property type="protein sequence ID" value="OHA82280.1"/>
    <property type="molecule type" value="Genomic_DNA"/>
</dbReference>
<dbReference type="Gene3D" id="3.40.50.1820">
    <property type="entry name" value="alpha/beta hydrolase"/>
    <property type="match status" value="1"/>
</dbReference>
<dbReference type="AlphaFoldDB" id="A0A1G2SB75"/>
<dbReference type="PRINTS" id="PR00111">
    <property type="entry name" value="ABHYDROLASE"/>
</dbReference>
<dbReference type="SUPFAM" id="SSF53474">
    <property type="entry name" value="alpha/beta-Hydrolases"/>
    <property type="match status" value="1"/>
</dbReference>